<dbReference type="OrthoDB" id="10394996at2759"/>
<accession>A0A8X6JEE7</accession>
<dbReference type="Proteomes" id="UP000887013">
    <property type="component" value="Unassembled WGS sequence"/>
</dbReference>
<sequence length="255" mass="28929">MLKHLPSLFKINLPFSEILISPKQIPCIPSTKSDILPIPVTGKDPMRGDIPPPSFSKPWVDFNLINRFGTSLAYTIRSRPALIRLGSHIFPIIHSKKRKTNIGDLTQCIVTFILWFPFTPFTSPSNSDIPPANHGCPTYATGTEPISKNLRHPSIPHLFFEQFSRHFNRWPLLIHHGPRTICRGGSNLPTNGKAERLVLHRQEFALLGIARKDRPRKQPPGFLFLLHGDEVGTLKRNNHVFPSTTFTRQMSALWL</sequence>
<dbReference type="AlphaFoldDB" id="A0A8X6JEE7"/>
<name>A0A8X6JEE7_NEPPI</name>
<protein>
    <submittedName>
        <fullName evidence="1">Uncharacterized protein</fullName>
    </submittedName>
</protein>
<reference evidence="1" key="1">
    <citation type="submission" date="2020-08" db="EMBL/GenBank/DDBJ databases">
        <title>Multicomponent nature underlies the extraordinary mechanical properties of spider dragline silk.</title>
        <authorList>
            <person name="Kono N."/>
            <person name="Nakamura H."/>
            <person name="Mori M."/>
            <person name="Yoshida Y."/>
            <person name="Ohtoshi R."/>
            <person name="Malay A.D."/>
            <person name="Moran D.A.P."/>
            <person name="Tomita M."/>
            <person name="Numata K."/>
            <person name="Arakawa K."/>
        </authorList>
    </citation>
    <scope>NUCLEOTIDE SEQUENCE</scope>
</reference>
<evidence type="ECO:0000313" key="1">
    <source>
        <dbReference type="EMBL" id="GFS63708.1"/>
    </source>
</evidence>
<keyword evidence="2" id="KW-1185">Reference proteome</keyword>
<comment type="caution">
    <text evidence="1">The sequence shown here is derived from an EMBL/GenBank/DDBJ whole genome shotgun (WGS) entry which is preliminary data.</text>
</comment>
<gene>
    <name evidence="1" type="ORF">NPIL_350951</name>
</gene>
<dbReference type="EMBL" id="BMAW01047998">
    <property type="protein sequence ID" value="GFS63708.1"/>
    <property type="molecule type" value="Genomic_DNA"/>
</dbReference>
<proteinExistence type="predicted"/>
<organism evidence="1 2">
    <name type="scientific">Nephila pilipes</name>
    <name type="common">Giant wood spider</name>
    <name type="synonym">Nephila maculata</name>
    <dbReference type="NCBI Taxonomy" id="299642"/>
    <lineage>
        <taxon>Eukaryota</taxon>
        <taxon>Metazoa</taxon>
        <taxon>Ecdysozoa</taxon>
        <taxon>Arthropoda</taxon>
        <taxon>Chelicerata</taxon>
        <taxon>Arachnida</taxon>
        <taxon>Araneae</taxon>
        <taxon>Araneomorphae</taxon>
        <taxon>Entelegynae</taxon>
        <taxon>Araneoidea</taxon>
        <taxon>Nephilidae</taxon>
        <taxon>Nephila</taxon>
    </lineage>
</organism>
<evidence type="ECO:0000313" key="2">
    <source>
        <dbReference type="Proteomes" id="UP000887013"/>
    </source>
</evidence>